<dbReference type="Proteomes" id="UP001164557">
    <property type="component" value="Plasmid pIBH002-1"/>
</dbReference>
<evidence type="ECO:0000256" key="3">
    <source>
        <dbReference type="SAM" id="MobiDB-lite"/>
    </source>
</evidence>
<dbReference type="InterPro" id="IPR000424">
    <property type="entry name" value="Primosome_PriB/ssb"/>
</dbReference>
<keyword evidence="4" id="KW-0614">Plasmid</keyword>
<evidence type="ECO:0000256" key="1">
    <source>
        <dbReference type="ARBA" id="ARBA00023125"/>
    </source>
</evidence>
<dbReference type="RefSeq" id="WP_143435142.1">
    <property type="nucleotide sequence ID" value="NZ_CP084390.1"/>
</dbReference>
<keyword evidence="5" id="KW-1185">Reference proteome</keyword>
<proteinExistence type="predicted"/>
<accession>A0AA47B5M7</accession>
<reference evidence="4" key="1">
    <citation type="submission" date="2021-09" db="EMBL/GenBank/DDBJ databases">
        <title>Lactobacillus species from Apis mellifera, Switzerland.</title>
        <authorList>
            <person name="Pfister J."/>
            <person name="Brown A."/>
            <person name="Neumann P."/>
            <person name="Collaud A."/>
            <person name="Retschnig G."/>
            <person name="Perreten V."/>
        </authorList>
    </citation>
    <scope>NUCLEOTIDE SEQUENCE</scope>
    <source>
        <strain evidence="4">IBH002</strain>
        <plasmid evidence="4">pIBH002-1</plasmid>
    </source>
</reference>
<feature type="compositionally biased region" description="Basic and acidic residues" evidence="3">
    <location>
        <begin position="235"/>
        <end position="249"/>
    </location>
</feature>
<protein>
    <submittedName>
        <fullName evidence="4">Uncharacterized protein</fullName>
    </submittedName>
</protein>
<evidence type="ECO:0000313" key="5">
    <source>
        <dbReference type="Proteomes" id="UP001164557"/>
    </source>
</evidence>
<dbReference type="GO" id="GO:0003697">
    <property type="term" value="F:single-stranded DNA binding"/>
    <property type="evidence" value="ECO:0007669"/>
    <property type="project" value="InterPro"/>
</dbReference>
<evidence type="ECO:0000256" key="2">
    <source>
        <dbReference type="PROSITE-ProRule" id="PRU00252"/>
    </source>
</evidence>
<organism evidence="4 5">
    <name type="scientific">Lactobacillus helsingborgensis</name>
    <dbReference type="NCBI Taxonomy" id="1218494"/>
    <lineage>
        <taxon>Bacteria</taxon>
        <taxon>Bacillati</taxon>
        <taxon>Bacillota</taxon>
        <taxon>Bacilli</taxon>
        <taxon>Lactobacillales</taxon>
        <taxon>Lactobacillaceae</taxon>
        <taxon>Lactobacillus</taxon>
    </lineage>
</organism>
<keyword evidence="1 2" id="KW-0238">DNA-binding</keyword>
<dbReference type="EMBL" id="CP084390">
    <property type="protein sequence ID" value="UZX30581.1"/>
    <property type="molecule type" value="Genomic_DNA"/>
</dbReference>
<dbReference type="PROSITE" id="PS50935">
    <property type="entry name" value="SSB"/>
    <property type="match status" value="1"/>
</dbReference>
<dbReference type="Gene3D" id="2.40.50.140">
    <property type="entry name" value="Nucleic acid-binding proteins"/>
    <property type="match status" value="1"/>
</dbReference>
<sequence length="285" mass="33153">MRKGIMQNKVKILAVNLENENLADVLKRCSNSVYEIDSDLLEKRTESYTTKGLSSITLIGNLSKNPKPMVDPIKVKEEKVDSKKEDYVNNKNYIYLSEFCYETNVYWDKQEGQRHAINNYINLIFCTRGAKYAIKHYRQGDGLIVNGYLRSNLEVNPLDKTRKINVQYMVVTSFSANPGTHIRKQIEDKFFNEKFETKYQTVKEVLNDRSISREQQDKLLIALARKEYCLSDEQKNNSEVKNNNSEKKKNQNTIEEEVNSDKNVETSKITVVNDSLLSRAFEDEF</sequence>
<gene>
    <name evidence="4" type="ORF">LDX53_09395</name>
</gene>
<feature type="region of interest" description="Disordered" evidence="3">
    <location>
        <begin position="235"/>
        <end position="265"/>
    </location>
</feature>
<dbReference type="AlphaFoldDB" id="A0AA47B5M7"/>
<geneLocation type="plasmid" evidence="4 5">
    <name>pIBH002-1</name>
</geneLocation>
<evidence type="ECO:0000313" key="4">
    <source>
        <dbReference type="EMBL" id="UZX30581.1"/>
    </source>
</evidence>
<dbReference type="InterPro" id="IPR012340">
    <property type="entry name" value="NA-bd_OB-fold"/>
</dbReference>
<name>A0AA47B5M7_9LACO</name>